<organism evidence="2 3">
    <name type="scientific">Pseudomonas benzenivorans</name>
    <dbReference type="NCBI Taxonomy" id="556533"/>
    <lineage>
        <taxon>Bacteria</taxon>
        <taxon>Pseudomonadati</taxon>
        <taxon>Pseudomonadota</taxon>
        <taxon>Gammaproteobacteria</taxon>
        <taxon>Pseudomonadales</taxon>
        <taxon>Pseudomonadaceae</taxon>
        <taxon>Pseudomonas</taxon>
    </lineage>
</organism>
<dbReference type="RefSeq" id="WP_255838598.1">
    <property type="nucleotide sequence ID" value="NZ_CP073346.1"/>
</dbReference>
<dbReference type="EMBL" id="CP073346">
    <property type="protein sequence ID" value="UTW09993.1"/>
    <property type="molecule type" value="Genomic_DNA"/>
</dbReference>
<feature type="region of interest" description="Disordered" evidence="1">
    <location>
        <begin position="175"/>
        <end position="219"/>
    </location>
</feature>
<evidence type="ECO:0000313" key="2">
    <source>
        <dbReference type="EMBL" id="UTW09993.1"/>
    </source>
</evidence>
<feature type="compositionally biased region" description="Polar residues" evidence="1">
    <location>
        <begin position="175"/>
        <end position="213"/>
    </location>
</feature>
<keyword evidence="3" id="KW-1185">Reference proteome</keyword>
<dbReference type="Proteomes" id="UP001059672">
    <property type="component" value="Chromosome"/>
</dbReference>
<proteinExistence type="predicted"/>
<sequence length="219" mass="24560">MDHPQITATAVEKLKRAAKSLRNASGCNLATALDHVAAQAGYSNWKRVTELAVKPSLPDSQLLPAKHRGRLTWVCTRDQKLKKVHTVSELCEALGGATPFFIRQPCEWSTPENPCFCQLDPFATAMQAGVKLDIGDKHDFWNYLLDLNKPAREFPAWEKRVVVGLATWDHYPNEHLTTQSNDDRSNTLNPNNSAYTATANNRATQLNPNNSRYQGHKHD</sequence>
<reference evidence="2" key="1">
    <citation type="submission" date="2021-04" db="EMBL/GenBank/DDBJ databases">
        <title>Oceanospirillales bacteria with DddD are important DMSP degraders in coastal seawater.</title>
        <authorList>
            <person name="Liu J."/>
        </authorList>
    </citation>
    <scope>NUCLEOTIDE SEQUENCE</scope>
    <source>
        <strain evidence="2">D13-4</strain>
    </source>
</reference>
<evidence type="ECO:0000256" key="1">
    <source>
        <dbReference type="SAM" id="MobiDB-lite"/>
    </source>
</evidence>
<evidence type="ECO:0000313" key="3">
    <source>
        <dbReference type="Proteomes" id="UP001059672"/>
    </source>
</evidence>
<accession>A0ABY5HEH9</accession>
<gene>
    <name evidence="2" type="ORF">KDW96_01310</name>
</gene>
<protein>
    <submittedName>
        <fullName evidence="2">Uncharacterized protein</fullName>
    </submittedName>
</protein>
<name>A0ABY5HEH9_9PSED</name>